<name>A0ABR5DGC9_9FLAO</name>
<gene>
    <name evidence="2" type="ORF">MB09_12465</name>
</gene>
<reference evidence="2 3" key="1">
    <citation type="submission" date="2014-10" db="EMBL/GenBank/DDBJ databases">
        <title>Genome sequencing of Vitellibacter vladivostokensis KMM 3516.</title>
        <authorList>
            <person name="Thevarajoo S."/>
            <person name="Selvaratnam C."/>
            <person name="Goh K.M."/>
            <person name="Chong C.S."/>
        </authorList>
    </citation>
    <scope>NUCLEOTIDE SEQUENCE [LARGE SCALE GENOMIC DNA]</scope>
    <source>
        <strain evidence="2 3">KMM 3516</strain>
    </source>
</reference>
<dbReference type="EMBL" id="JSVU01000008">
    <property type="protein sequence ID" value="KJJ37839.1"/>
    <property type="molecule type" value="Genomic_DNA"/>
</dbReference>
<keyword evidence="3" id="KW-1185">Reference proteome</keyword>
<protein>
    <recommendedName>
        <fullName evidence="4">Gliding motility-associated protein GldM N-terminal domain-containing protein</fullName>
    </recommendedName>
</protein>
<evidence type="ECO:0000313" key="2">
    <source>
        <dbReference type="EMBL" id="KJJ37839.1"/>
    </source>
</evidence>
<feature type="region of interest" description="Disordered" evidence="1">
    <location>
        <begin position="108"/>
        <end position="133"/>
    </location>
</feature>
<comment type="caution">
    <text evidence="2">The sequence shown here is derived from an EMBL/GenBank/DDBJ whole genome shotgun (WGS) entry which is preliminary data.</text>
</comment>
<evidence type="ECO:0008006" key="4">
    <source>
        <dbReference type="Google" id="ProtNLM"/>
    </source>
</evidence>
<accession>A0ABR5DGC9</accession>
<sequence>MSSKSEVGHNKNVANYKAAYTILEEMGSLYNPTNTQILLTNLEPLRTTLTGQIDQLDASLAEYRADVADRKNAIALMDKKATKINQYFHSLDVPENEKQNIAAQVKLIRGDSKKKTTPPPNEEEENHISTSRQSFDNKVANFNTLIAQLEQFSEYAPNEDEIKLPTLRSYTEALETLNERVHVSGDGLITARAARNNSLYYGTPNVLALIKNIKAYVRSLGLAGEPYYKALVRLKFSKPVK</sequence>
<dbReference type="RefSeq" id="WP_045081234.1">
    <property type="nucleotide sequence ID" value="NZ_JSVU01000008.1"/>
</dbReference>
<evidence type="ECO:0000313" key="3">
    <source>
        <dbReference type="Proteomes" id="UP000033497"/>
    </source>
</evidence>
<evidence type="ECO:0000256" key="1">
    <source>
        <dbReference type="SAM" id="MobiDB-lite"/>
    </source>
</evidence>
<proteinExistence type="predicted"/>
<organism evidence="2 3">
    <name type="scientific">Aequorivita vladivostokensis</name>
    <dbReference type="NCBI Taxonomy" id="171194"/>
    <lineage>
        <taxon>Bacteria</taxon>
        <taxon>Pseudomonadati</taxon>
        <taxon>Bacteroidota</taxon>
        <taxon>Flavobacteriia</taxon>
        <taxon>Flavobacteriales</taxon>
        <taxon>Flavobacteriaceae</taxon>
        <taxon>Aequorivita</taxon>
    </lineage>
</organism>
<dbReference type="Proteomes" id="UP000033497">
    <property type="component" value="Unassembled WGS sequence"/>
</dbReference>